<dbReference type="Proteomes" id="UP001595833">
    <property type="component" value="Unassembled WGS sequence"/>
</dbReference>
<dbReference type="EMBL" id="JBHSJB010000007">
    <property type="protein sequence ID" value="MFC5053656.1"/>
    <property type="molecule type" value="Genomic_DNA"/>
</dbReference>
<proteinExistence type="predicted"/>
<protein>
    <submittedName>
        <fullName evidence="1">Uncharacterized protein</fullName>
    </submittedName>
</protein>
<gene>
    <name evidence="1" type="ORF">ACFPFM_07775</name>
</gene>
<accession>A0ABV9XTU1</accession>
<evidence type="ECO:0000313" key="2">
    <source>
        <dbReference type="Proteomes" id="UP001595833"/>
    </source>
</evidence>
<reference evidence="2" key="1">
    <citation type="journal article" date="2019" name="Int. J. Syst. Evol. Microbiol.">
        <title>The Global Catalogue of Microorganisms (GCM) 10K type strain sequencing project: providing services to taxonomists for standard genome sequencing and annotation.</title>
        <authorList>
            <consortium name="The Broad Institute Genomics Platform"/>
            <consortium name="The Broad Institute Genome Sequencing Center for Infectious Disease"/>
            <person name="Wu L."/>
            <person name="Ma J."/>
        </authorList>
    </citation>
    <scope>NUCLEOTIDE SEQUENCE [LARGE SCALE GENOMIC DNA]</scope>
    <source>
        <strain evidence="2">KCTC 12848</strain>
    </source>
</reference>
<organism evidence="1 2">
    <name type="scientific">Saccharothrix xinjiangensis</name>
    <dbReference type="NCBI Taxonomy" id="204798"/>
    <lineage>
        <taxon>Bacteria</taxon>
        <taxon>Bacillati</taxon>
        <taxon>Actinomycetota</taxon>
        <taxon>Actinomycetes</taxon>
        <taxon>Pseudonocardiales</taxon>
        <taxon>Pseudonocardiaceae</taxon>
        <taxon>Saccharothrix</taxon>
    </lineage>
</organism>
<dbReference type="RefSeq" id="WP_344036521.1">
    <property type="nucleotide sequence ID" value="NZ_BAAAKE010000005.1"/>
</dbReference>
<comment type="caution">
    <text evidence="1">The sequence shown here is derived from an EMBL/GenBank/DDBJ whole genome shotgun (WGS) entry which is preliminary data.</text>
</comment>
<evidence type="ECO:0000313" key="1">
    <source>
        <dbReference type="EMBL" id="MFC5053656.1"/>
    </source>
</evidence>
<name>A0ABV9XTU1_9PSEU</name>
<keyword evidence="2" id="KW-1185">Reference proteome</keyword>
<sequence length="183" mass="20372">MTTDTATDHAEELLLEWGAVYRDRDARILLGLLAGMPKARIHRLMGIARNTVEAVLEEYTDRSTGTPVIDTAAVLRARARVTSGMTAPEFDFSLSNHHVGDKRAVAAMADEAFRMANEGHPPVQPDDGPEVAQAHRDRGDALWTETWPQVEAMIARARQMTFTNWSTEAQARGRKLDYAREQS</sequence>